<keyword evidence="5 8" id="KW-0641">Proline biosynthesis</keyword>
<keyword evidence="3 8" id="KW-0963">Cytoplasm</keyword>
<dbReference type="PROSITE" id="PS00521">
    <property type="entry name" value="P5CR"/>
    <property type="match status" value="1"/>
</dbReference>
<evidence type="ECO:0000256" key="10">
    <source>
        <dbReference type="PIRSR" id="PIRSR000193-1"/>
    </source>
</evidence>
<dbReference type="FunFam" id="1.10.3730.10:FF:000001">
    <property type="entry name" value="Pyrroline-5-carboxylate reductase"/>
    <property type="match status" value="1"/>
</dbReference>
<dbReference type="SUPFAM" id="SSF48179">
    <property type="entry name" value="6-phosphogluconate dehydrogenase C-terminal domain-like"/>
    <property type="match status" value="1"/>
</dbReference>
<dbReference type="InterPro" id="IPR036291">
    <property type="entry name" value="NAD(P)-bd_dom_sf"/>
</dbReference>
<evidence type="ECO:0000313" key="15">
    <source>
        <dbReference type="Proteomes" id="UP000316238"/>
    </source>
</evidence>
<gene>
    <name evidence="8" type="primary">proC</name>
    <name evidence="14" type="ORF">CDV28_12929</name>
</gene>
<keyword evidence="4 8" id="KW-0028">Amino-acid biosynthesis</keyword>
<dbReference type="FunFam" id="3.40.50.720:FF:000190">
    <property type="entry name" value="Pyrroline-5-carboxylate reductase"/>
    <property type="match status" value="1"/>
</dbReference>
<evidence type="ECO:0000256" key="1">
    <source>
        <dbReference type="ARBA" id="ARBA00004496"/>
    </source>
</evidence>
<organism evidence="14 15">
    <name type="scientific">Candidatus Electronema aureum</name>
    <dbReference type="NCBI Taxonomy" id="2005002"/>
    <lineage>
        <taxon>Bacteria</taxon>
        <taxon>Pseudomonadati</taxon>
        <taxon>Thermodesulfobacteriota</taxon>
        <taxon>Desulfobulbia</taxon>
        <taxon>Desulfobulbales</taxon>
        <taxon>Desulfobulbaceae</taxon>
        <taxon>Candidatus Electronema</taxon>
    </lineage>
</organism>
<dbReference type="SUPFAM" id="SSF51735">
    <property type="entry name" value="NAD(P)-binding Rossmann-fold domains"/>
    <property type="match status" value="1"/>
</dbReference>
<evidence type="ECO:0000256" key="2">
    <source>
        <dbReference type="ARBA" id="ARBA00005525"/>
    </source>
</evidence>
<dbReference type="GO" id="GO:0005737">
    <property type="term" value="C:cytoplasm"/>
    <property type="evidence" value="ECO:0007669"/>
    <property type="project" value="UniProtKB-SubCell"/>
</dbReference>
<name>A0A521G014_9BACT</name>
<evidence type="ECO:0000256" key="7">
    <source>
        <dbReference type="ARBA" id="ARBA00023002"/>
    </source>
</evidence>
<evidence type="ECO:0000259" key="13">
    <source>
        <dbReference type="Pfam" id="PF14748"/>
    </source>
</evidence>
<sequence length="270" mass="28121">MIALQSIGMIGGGQMGEALIRGLIESGLSEAASITVAEPAVTRREYLETTYQVKTTESAAELAGTSKIIILAIKPQIMEPVLALYREHLNARHLLISIAAGVTISQMERCLGEKMRIIRVMPNTPALVLAGASAMSGNKNASREDMALCGQIFSAVGTCVEVPENLLDAVTGLSGSGPGYVFTFLEALIDGGVLAGIPRPLAEQLALQTLFGSAKLAMETGEPAAVLKGRVTSPGGTTIAGLQVMERDGLRGTVMAAVKAATDRSKELGK</sequence>
<dbReference type="AlphaFoldDB" id="A0A521G014"/>
<protein>
    <recommendedName>
        <fullName evidence="8 9">Pyrroline-5-carboxylate reductase</fullName>
        <shortName evidence="8">P5C reductase</shortName>
        <shortName evidence="8">P5CR</shortName>
        <ecNumber evidence="8 9">1.5.1.2</ecNumber>
    </recommendedName>
    <alternativeName>
        <fullName evidence="8">PCA reductase</fullName>
    </alternativeName>
</protein>
<dbReference type="Gene3D" id="3.40.50.720">
    <property type="entry name" value="NAD(P)-binding Rossmann-like Domain"/>
    <property type="match status" value="1"/>
</dbReference>
<dbReference type="Proteomes" id="UP000316238">
    <property type="component" value="Unassembled WGS sequence"/>
</dbReference>
<evidence type="ECO:0000256" key="5">
    <source>
        <dbReference type="ARBA" id="ARBA00022650"/>
    </source>
</evidence>
<evidence type="ECO:0000256" key="6">
    <source>
        <dbReference type="ARBA" id="ARBA00022857"/>
    </source>
</evidence>
<feature type="binding site" evidence="10">
    <location>
        <begin position="72"/>
        <end position="75"/>
    </location>
    <ligand>
        <name>NADP(+)</name>
        <dbReference type="ChEBI" id="CHEBI:58349"/>
    </ligand>
</feature>
<evidence type="ECO:0000256" key="8">
    <source>
        <dbReference type="HAMAP-Rule" id="MF_01925"/>
    </source>
</evidence>
<evidence type="ECO:0000256" key="11">
    <source>
        <dbReference type="RuleBase" id="RU003903"/>
    </source>
</evidence>
<comment type="caution">
    <text evidence="14">The sequence shown here is derived from an EMBL/GenBank/DDBJ whole genome shotgun (WGS) entry which is preliminary data.</text>
</comment>
<keyword evidence="15" id="KW-1185">Reference proteome</keyword>
<comment type="subcellular location">
    <subcellularLocation>
        <location evidence="1 8">Cytoplasm</location>
    </subcellularLocation>
</comment>
<dbReference type="EC" id="1.5.1.2" evidence="8 9"/>
<dbReference type="PANTHER" id="PTHR11645:SF0">
    <property type="entry name" value="PYRROLINE-5-CARBOXYLATE REDUCTASE 3"/>
    <property type="match status" value="1"/>
</dbReference>
<dbReference type="PIRSF" id="PIRSF000193">
    <property type="entry name" value="Pyrrol-5-carb_rd"/>
    <property type="match status" value="1"/>
</dbReference>
<dbReference type="HAMAP" id="MF_01925">
    <property type="entry name" value="P5C_reductase"/>
    <property type="match status" value="1"/>
</dbReference>
<dbReference type="InterPro" id="IPR000304">
    <property type="entry name" value="Pyrroline-COOH_reductase"/>
</dbReference>
<evidence type="ECO:0000256" key="4">
    <source>
        <dbReference type="ARBA" id="ARBA00022605"/>
    </source>
</evidence>
<feature type="domain" description="Pyrroline-5-carboxylate reductase catalytic N-terminal" evidence="12">
    <location>
        <begin position="7"/>
        <end position="101"/>
    </location>
</feature>
<dbReference type="GO" id="GO:0004735">
    <property type="term" value="F:pyrroline-5-carboxylate reductase activity"/>
    <property type="evidence" value="ECO:0007669"/>
    <property type="project" value="UniProtKB-UniRule"/>
</dbReference>
<evidence type="ECO:0000256" key="3">
    <source>
        <dbReference type="ARBA" id="ARBA00022490"/>
    </source>
</evidence>
<comment type="pathway">
    <text evidence="8 11">Amino-acid biosynthesis; L-proline biosynthesis; L-proline from L-glutamate 5-semialdehyde: step 1/1.</text>
</comment>
<dbReference type="NCBIfam" id="TIGR00112">
    <property type="entry name" value="proC"/>
    <property type="match status" value="1"/>
</dbReference>
<dbReference type="UniPathway" id="UPA00098">
    <property type="reaction ID" value="UER00361"/>
</dbReference>
<comment type="catalytic activity">
    <reaction evidence="8 11">
        <text>L-proline + NADP(+) = (S)-1-pyrroline-5-carboxylate + NADPH + 2 H(+)</text>
        <dbReference type="Rhea" id="RHEA:14109"/>
        <dbReference type="ChEBI" id="CHEBI:15378"/>
        <dbReference type="ChEBI" id="CHEBI:17388"/>
        <dbReference type="ChEBI" id="CHEBI:57783"/>
        <dbReference type="ChEBI" id="CHEBI:58349"/>
        <dbReference type="ChEBI" id="CHEBI:60039"/>
        <dbReference type="EC" id="1.5.1.2"/>
    </reaction>
</comment>
<proteinExistence type="inferred from homology"/>
<evidence type="ECO:0000259" key="12">
    <source>
        <dbReference type="Pfam" id="PF03807"/>
    </source>
</evidence>
<dbReference type="InterPro" id="IPR029036">
    <property type="entry name" value="P5CR_dimer"/>
</dbReference>
<feature type="binding site" evidence="10">
    <location>
        <begin position="10"/>
        <end position="15"/>
    </location>
    <ligand>
        <name>NADP(+)</name>
        <dbReference type="ChEBI" id="CHEBI:58349"/>
    </ligand>
</feature>
<comment type="catalytic activity">
    <reaction evidence="8">
        <text>L-proline + NAD(+) = (S)-1-pyrroline-5-carboxylate + NADH + 2 H(+)</text>
        <dbReference type="Rhea" id="RHEA:14105"/>
        <dbReference type="ChEBI" id="CHEBI:15378"/>
        <dbReference type="ChEBI" id="CHEBI:17388"/>
        <dbReference type="ChEBI" id="CHEBI:57540"/>
        <dbReference type="ChEBI" id="CHEBI:57945"/>
        <dbReference type="ChEBI" id="CHEBI:60039"/>
        <dbReference type="EC" id="1.5.1.2"/>
    </reaction>
</comment>
<comment type="function">
    <text evidence="8">Catalyzes the reduction of 1-pyrroline-5-carboxylate (PCA) to L-proline.</text>
</comment>
<reference evidence="14" key="1">
    <citation type="submission" date="2017-07" db="EMBL/GenBank/DDBJ databases">
        <title>The cable genome - Insights into the physiology and evolution of filamentous bacteria capable of sulfide oxidation via long distance electron transfer.</title>
        <authorList>
            <person name="Thorup C."/>
            <person name="Bjerg J.T."/>
            <person name="Schreiber L."/>
            <person name="Nielsen L.P."/>
            <person name="Kjeldsen K.U."/>
            <person name="Boesen T."/>
            <person name="Boggild A."/>
            <person name="Meysman F."/>
            <person name="Geelhoed J."/>
            <person name="Schramm A."/>
        </authorList>
    </citation>
    <scope>NUCLEOTIDE SEQUENCE [LARGE SCALE GENOMIC DNA]</scope>
    <source>
        <strain evidence="14">GS</strain>
    </source>
</reference>
<dbReference type="GO" id="GO:0055129">
    <property type="term" value="P:L-proline biosynthetic process"/>
    <property type="evidence" value="ECO:0007669"/>
    <property type="project" value="UniProtKB-UniRule"/>
</dbReference>
<dbReference type="PANTHER" id="PTHR11645">
    <property type="entry name" value="PYRROLINE-5-CARBOXYLATE REDUCTASE"/>
    <property type="match status" value="1"/>
</dbReference>
<keyword evidence="6 8" id="KW-0521">NADP</keyword>
<dbReference type="Gene3D" id="1.10.3730.10">
    <property type="entry name" value="ProC C-terminal domain-like"/>
    <property type="match status" value="1"/>
</dbReference>
<dbReference type="InterPro" id="IPR008927">
    <property type="entry name" value="6-PGluconate_DH-like_C_sf"/>
</dbReference>
<dbReference type="InterPro" id="IPR028939">
    <property type="entry name" value="P5C_Rdtase_cat_N"/>
</dbReference>
<accession>A0A521G014</accession>
<dbReference type="InterPro" id="IPR053790">
    <property type="entry name" value="P5CR-like_CS"/>
</dbReference>
<dbReference type="EMBL" id="NQJD01000029">
    <property type="protein sequence ID" value="TAA74364.1"/>
    <property type="molecule type" value="Genomic_DNA"/>
</dbReference>
<dbReference type="Pfam" id="PF03807">
    <property type="entry name" value="F420_oxidored"/>
    <property type="match status" value="1"/>
</dbReference>
<keyword evidence="7 8" id="KW-0560">Oxidoreductase</keyword>
<comment type="similarity">
    <text evidence="2 8 11">Belongs to the pyrroline-5-carboxylate reductase family.</text>
</comment>
<evidence type="ECO:0000256" key="9">
    <source>
        <dbReference type="NCBIfam" id="TIGR00112"/>
    </source>
</evidence>
<dbReference type="Pfam" id="PF14748">
    <property type="entry name" value="P5CR_dimer"/>
    <property type="match status" value="1"/>
</dbReference>
<feature type="domain" description="Pyrroline-5-carboxylate reductase dimerisation" evidence="13">
    <location>
        <begin position="164"/>
        <end position="268"/>
    </location>
</feature>
<evidence type="ECO:0000313" key="14">
    <source>
        <dbReference type="EMBL" id="TAA74364.1"/>
    </source>
</evidence>